<organism evidence="1 2">
    <name type="scientific">Miniphocaeibacter halophilus</name>
    <dbReference type="NCBI Taxonomy" id="2931922"/>
    <lineage>
        <taxon>Bacteria</taxon>
        <taxon>Bacillati</taxon>
        <taxon>Bacillota</taxon>
        <taxon>Tissierellia</taxon>
        <taxon>Tissierellales</taxon>
        <taxon>Peptoniphilaceae</taxon>
        <taxon>Miniphocaeibacter</taxon>
    </lineage>
</organism>
<keyword evidence="1" id="KW-0418">Kinase</keyword>
<gene>
    <name evidence="1" type="ORF">JFY71_10235</name>
</gene>
<name>A0AC61MPW7_9FIRM</name>
<keyword evidence="2" id="KW-1185">Reference proteome</keyword>
<protein>
    <submittedName>
        <fullName evidence="1">Phosphoglycerate kinase</fullName>
    </submittedName>
</protein>
<sequence>MLNKKSVKDLNVKGKKVLVRVDFNVPMSKTEEGVITDDARIVAAIPTIQYLIDNQAKVILMSHLGRPKGEPKKEFSLAPVAKRLSELINTEVKFLDSDTVVDDNVIEEVNNLKDGEVALLQNTRYRNEETKNGEKFAKELASLGDLYVNDAFGTSHRAHASNVGVSSLLPSAVGFLVEKELDIMGKALDNPERPFIAILGGAKVSDKIGVIENLLNKVDSIIIGGGMAFTFLKAEGKNVGKSLLEEDKIDLAKELMDKATEKGVKLFLPTDVVAAKEMTDSAKSEIISVDNFSDDVAGFDIGPKTIEEFSEEIGKAKTVVWNGPMGVFEVEQFSKGTFAIAKSLADSNAITIIGGGDSASAIEKAGYKEKVTHVSTGGGASLEFLEGKELPGVAAINDK</sequence>
<keyword evidence="1" id="KW-0808">Transferase</keyword>
<dbReference type="Proteomes" id="UP000595814">
    <property type="component" value="Chromosome"/>
</dbReference>
<reference evidence="1 2" key="1">
    <citation type="journal article" date="2022" name="Int. J. Syst. Evol. Microbiol.">
        <title>Miniphocaeibacter halophilus sp. nov., an ammonium-tolerant acetate-producing bacterium isolated from a biogas system.</title>
        <authorList>
            <person name="Schnurer A."/>
            <person name="Singh A."/>
            <person name="Bi S."/>
            <person name="Qiao W."/>
            <person name="Westerholm M."/>
        </authorList>
    </citation>
    <scope>NUCLEOTIDE SEQUENCE [LARGE SCALE GENOMIC DNA]</scope>
    <source>
        <strain evidence="1 2">AMB_01</strain>
    </source>
</reference>
<proteinExistence type="predicted"/>
<evidence type="ECO:0000313" key="1">
    <source>
        <dbReference type="EMBL" id="QQK07655.1"/>
    </source>
</evidence>
<evidence type="ECO:0000313" key="2">
    <source>
        <dbReference type="Proteomes" id="UP000595814"/>
    </source>
</evidence>
<dbReference type="EMBL" id="CP066744">
    <property type="protein sequence ID" value="QQK07655.1"/>
    <property type="molecule type" value="Genomic_DNA"/>
</dbReference>
<accession>A0AC61MPW7</accession>